<name>A0AAU9TSZ0_EUPED</name>
<feature type="domain" description="Mutator-like transposase" evidence="1">
    <location>
        <begin position="22"/>
        <end position="333"/>
    </location>
</feature>
<comment type="caution">
    <text evidence="2">The sequence shown here is derived from an EMBL/GenBank/DDBJ whole genome shotgun (WGS) entry which is preliminary data.</text>
</comment>
<dbReference type="EMBL" id="CAKOGL010000007">
    <property type="protein sequence ID" value="CAH2088998.1"/>
    <property type="molecule type" value="Genomic_DNA"/>
</dbReference>
<sequence length="355" mass="39798">MCFNFQILEAEVPFETSVVIEGRRIIDIQFFIDQIKTLNNHNTATGCTFDNLNIIKERKDSLKSSFTFLCNMCNMQFQLFSTQSSAAKMDVNQGAVTGALMIGSGKSNLNELLASIDLLTITQFTYEKCHDEIATWWQLAAENSMQAAAQEETSKAISCGDVKDGIPVLTVIADCCWSERSYQTNYSAASGVADIIGYRTGKVLYIGVKNKYCVVCARAAVKSVLPASHKCFKNHTGSSTSMEQSVIVEGFKTSLARQNVIYGTLIADGDASTYKKIFESRPYPNYQVQKIECSNHLLRNYSGKIINLCKDTSIPLQERRFLTADRQKRLRTCWHGWHADAWPSNMLFVFEGHKI</sequence>
<evidence type="ECO:0000313" key="3">
    <source>
        <dbReference type="Proteomes" id="UP001153954"/>
    </source>
</evidence>
<dbReference type="Pfam" id="PF20700">
    <property type="entry name" value="Mutator"/>
    <property type="match status" value="1"/>
</dbReference>
<gene>
    <name evidence="2" type="ORF">EEDITHA_LOCUS5097</name>
</gene>
<protein>
    <recommendedName>
        <fullName evidence="1">Mutator-like transposase domain-containing protein</fullName>
    </recommendedName>
</protein>
<dbReference type="Proteomes" id="UP001153954">
    <property type="component" value="Unassembled WGS sequence"/>
</dbReference>
<evidence type="ECO:0000259" key="1">
    <source>
        <dbReference type="Pfam" id="PF20700"/>
    </source>
</evidence>
<keyword evidence="3" id="KW-1185">Reference proteome</keyword>
<dbReference type="AlphaFoldDB" id="A0AAU9TSZ0"/>
<accession>A0AAU9TSZ0</accession>
<organism evidence="2 3">
    <name type="scientific">Euphydryas editha</name>
    <name type="common">Edith's checkerspot</name>
    <dbReference type="NCBI Taxonomy" id="104508"/>
    <lineage>
        <taxon>Eukaryota</taxon>
        <taxon>Metazoa</taxon>
        <taxon>Ecdysozoa</taxon>
        <taxon>Arthropoda</taxon>
        <taxon>Hexapoda</taxon>
        <taxon>Insecta</taxon>
        <taxon>Pterygota</taxon>
        <taxon>Neoptera</taxon>
        <taxon>Endopterygota</taxon>
        <taxon>Lepidoptera</taxon>
        <taxon>Glossata</taxon>
        <taxon>Ditrysia</taxon>
        <taxon>Papilionoidea</taxon>
        <taxon>Nymphalidae</taxon>
        <taxon>Nymphalinae</taxon>
        <taxon>Euphydryas</taxon>
    </lineage>
</organism>
<dbReference type="InterPro" id="IPR049012">
    <property type="entry name" value="Mutator_transp_dom"/>
</dbReference>
<proteinExistence type="predicted"/>
<evidence type="ECO:0000313" key="2">
    <source>
        <dbReference type="EMBL" id="CAH2088998.1"/>
    </source>
</evidence>
<reference evidence="2" key="1">
    <citation type="submission" date="2022-03" db="EMBL/GenBank/DDBJ databases">
        <authorList>
            <person name="Tunstrom K."/>
        </authorList>
    </citation>
    <scope>NUCLEOTIDE SEQUENCE</scope>
</reference>